<dbReference type="InterPro" id="IPR043129">
    <property type="entry name" value="ATPase_NBD"/>
</dbReference>
<dbReference type="KEGG" id="abas:ACPOL_5168"/>
<reference evidence="9 10" key="1">
    <citation type="journal article" date="2018" name="Front. Microbiol.">
        <title>Hydrolytic Capabilities as a Key to Environmental Success: Chitinolytic and Cellulolytic Acidobacteria From Acidic Sub-arctic Soils and Boreal Peatlands.</title>
        <authorList>
            <person name="Belova S.E."/>
            <person name="Ravin N.V."/>
            <person name="Pankratov T.A."/>
            <person name="Rakitin A.L."/>
            <person name="Ivanova A.A."/>
            <person name="Beletsky A.V."/>
            <person name="Mardanov A.V."/>
            <person name="Sinninghe Damste J.S."/>
            <person name="Dedysh S.N."/>
        </authorList>
    </citation>
    <scope>NUCLEOTIDE SEQUENCE [LARGE SCALE GENOMIC DNA]</scope>
    <source>
        <strain evidence="9 10">SBC82</strain>
    </source>
</reference>
<keyword evidence="4 9" id="KW-0418">Kinase</keyword>
<protein>
    <submittedName>
        <fullName evidence="9">Rhamnulokinase</fullName>
    </submittedName>
</protein>
<evidence type="ECO:0000256" key="5">
    <source>
        <dbReference type="ARBA" id="ARBA00022840"/>
    </source>
</evidence>
<dbReference type="Gene3D" id="3.30.420.40">
    <property type="match status" value="2"/>
</dbReference>
<evidence type="ECO:0000256" key="3">
    <source>
        <dbReference type="ARBA" id="ARBA00022741"/>
    </source>
</evidence>
<dbReference type="Pfam" id="PF00370">
    <property type="entry name" value="FGGY_N"/>
    <property type="match status" value="1"/>
</dbReference>
<dbReference type="InterPro" id="IPR013449">
    <property type="entry name" value="Rhamnulokinase"/>
</dbReference>
<dbReference type="InterPro" id="IPR050406">
    <property type="entry name" value="FGGY_Carb_Kinase"/>
</dbReference>
<dbReference type="CDD" id="cd07771">
    <property type="entry name" value="ASKHA_NBD_FGGY_RhaB-like"/>
    <property type="match status" value="1"/>
</dbReference>
<feature type="domain" description="Carbohydrate kinase FGGY N-terminal" evidence="7">
    <location>
        <begin position="24"/>
        <end position="260"/>
    </location>
</feature>
<comment type="similarity">
    <text evidence="1">Belongs to the FGGY kinase family.</text>
</comment>
<evidence type="ECO:0000256" key="2">
    <source>
        <dbReference type="ARBA" id="ARBA00022679"/>
    </source>
</evidence>
<evidence type="ECO:0000256" key="6">
    <source>
        <dbReference type="ARBA" id="ARBA00023308"/>
    </source>
</evidence>
<feature type="domain" description="Carbohydrate kinase FGGY C-terminal" evidence="8">
    <location>
        <begin position="272"/>
        <end position="465"/>
    </location>
</feature>
<gene>
    <name evidence="9" type="ORF">ACPOL_5168</name>
</gene>
<dbReference type="GO" id="GO:0005524">
    <property type="term" value="F:ATP binding"/>
    <property type="evidence" value="ECO:0007669"/>
    <property type="project" value="UniProtKB-KW"/>
</dbReference>
<evidence type="ECO:0000259" key="8">
    <source>
        <dbReference type="Pfam" id="PF02782"/>
    </source>
</evidence>
<dbReference type="InterPro" id="IPR018484">
    <property type="entry name" value="FGGY_N"/>
</dbReference>
<dbReference type="SUPFAM" id="SSF53067">
    <property type="entry name" value="Actin-like ATPase domain"/>
    <property type="match status" value="2"/>
</dbReference>
<dbReference type="GO" id="GO:0008993">
    <property type="term" value="F:rhamnulokinase activity"/>
    <property type="evidence" value="ECO:0007669"/>
    <property type="project" value="InterPro"/>
</dbReference>
<name>A0A2Z5G5F1_9BACT</name>
<dbReference type="InterPro" id="IPR018485">
    <property type="entry name" value="FGGY_C"/>
</dbReference>
<proteinExistence type="inferred from homology"/>
<sequence>MNASEQGSDKGNGGLFSRRSTPPMVAVDLGAGSCRVSLLRWVNGAPDVSVLHRFLNAPVPDGHSIRWDLDTICAGVEYGLRQCAEQSDQPIASIGVDGWAVDYVRLKDDGMPQAPPFCYRDPRNEPAELAVHQRISEPQLYALTGLQRLGFNTIYQLFADKLAGIPDALPWVNLPEYVLHRLGARRVSEYTNATHTGLIDLRTKSWSLEIFNVLGFDLSAAPELVPSGTDLGLLQGPLAALPAFKATRLIAPACHDTASAIAAIAHQGDDWAYLSSGTWSLLGTLQAQPLNSEAAYTANFTNLGAAGGGICFHKSVNGMWLIQQCLDHWTRSGSALNLSELIEAAAKLNPPEVLLEVDHPELMLPGDMPGRINKRRAEAGLAGIPEDRDHAPAFASLIFHSLAAKYAEVLRELAQVTGKHFNTLHVVGGGGRNALLNRLTAEATGLELRLGHVESSTIGNLAIQMAVFDHRERPGASLSLEQIGLCACQLEAARYE</sequence>
<dbReference type="PANTHER" id="PTHR43095">
    <property type="entry name" value="SUGAR KINASE"/>
    <property type="match status" value="1"/>
</dbReference>
<accession>A0A2Z5G5F1</accession>
<evidence type="ECO:0000259" key="7">
    <source>
        <dbReference type="Pfam" id="PF00370"/>
    </source>
</evidence>
<keyword evidence="10" id="KW-1185">Reference proteome</keyword>
<evidence type="ECO:0000313" key="9">
    <source>
        <dbReference type="EMBL" id="AXC14422.1"/>
    </source>
</evidence>
<evidence type="ECO:0000313" key="10">
    <source>
        <dbReference type="Proteomes" id="UP000253606"/>
    </source>
</evidence>
<dbReference type="OrthoDB" id="9761504at2"/>
<organism evidence="9 10">
    <name type="scientific">Acidisarcina polymorpha</name>
    <dbReference type="NCBI Taxonomy" id="2211140"/>
    <lineage>
        <taxon>Bacteria</taxon>
        <taxon>Pseudomonadati</taxon>
        <taxon>Acidobacteriota</taxon>
        <taxon>Terriglobia</taxon>
        <taxon>Terriglobales</taxon>
        <taxon>Acidobacteriaceae</taxon>
        <taxon>Acidisarcina</taxon>
    </lineage>
</organism>
<dbReference type="GO" id="GO:0019301">
    <property type="term" value="P:rhamnose catabolic process"/>
    <property type="evidence" value="ECO:0007669"/>
    <property type="project" value="InterPro"/>
</dbReference>
<dbReference type="Proteomes" id="UP000253606">
    <property type="component" value="Chromosome"/>
</dbReference>
<dbReference type="RefSeq" id="WP_114209204.1">
    <property type="nucleotide sequence ID" value="NZ_CP030840.1"/>
</dbReference>
<dbReference type="EMBL" id="CP030840">
    <property type="protein sequence ID" value="AXC14422.1"/>
    <property type="molecule type" value="Genomic_DNA"/>
</dbReference>
<evidence type="ECO:0000256" key="1">
    <source>
        <dbReference type="ARBA" id="ARBA00009156"/>
    </source>
</evidence>
<evidence type="ECO:0000256" key="4">
    <source>
        <dbReference type="ARBA" id="ARBA00022777"/>
    </source>
</evidence>
<keyword evidence="5" id="KW-0067">ATP-binding</keyword>
<keyword evidence="3" id="KW-0547">Nucleotide-binding</keyword>
<keyword evidence="2" id="KW-0808">Transferase</keyword>
<dbReference type="Pfam" id="PF02782">
    <property type="entry name" value="FGGY_C"/>
    <property type="match status" value="1"/>
</dbReference>
<keyword evidence="6" id="KW-0684">Rhamnose metabolism</keyword>
<dbReference type="AlphaFoldDB" id="A0A2Z5G5F1"/>